<dbReference type="PROSITE" id="PS51352">
    <property type="entry name" value="THIOREDOXIN_2"/>
    <property type="match status" value="1"/>
</dbReference>
<evidence type="ECO:0000256" key="2">
    <source>
        <dbReference type="ARBA" id="ARBA00023002"/>
    </source>
</evidence>
<dbReference type="InterPro" id="IPR041205">
    <property type="entry name" value="ScsC_N"/>
</dbReference>
<dbReference type="Pfam" id="PF18312">
    <property type="entry name" value="ScsC_N"/>
    <property type="match status" value="1"/>
</dbReference>
<dbReference type="Proteomes" id="UP000182373">
    <property type="component" value="Chromosome"/>
</dbReference>
<evidence type="ECO:0000259" key="5">
    <source>
        <dbReference type="PROSITE" id="PS51352"/>
    </source>
</evidence>
<dbReference type="GO" id="GO:0016491">
    <property type="term" value="F:oxidoreductase activity"/>
    <property type="evidence" value="ECO:0007669"/>
    <property type="project" value="UniProtKB-KW"/>
</dbReference>
<organism evidence="6 7">
    <name type="scientific">Granulibacter bethesdensis</name>
    <dbReference type="NCBI Taxonomy" id="364410"/>
    <lineage>
        <taxon>Bacteria</taxon>
        <taxon>Pseudomonadati</taxon>
        <taxon>Pseudomonadota</taxon>
        <taxon>Alphaproteobacteria</taxon>
        <taxon>Acetobacterales</taxon>
        <taxon>Acetobacteraceae</taxon>
        <taxon>Granulibacter</taxon>
    </lineage>
</organism>
<evidence type="ECO:0000313" key="7">
    <source>
        <dbReference type="Proteomes" id="UP000182373"/>
    </source>
</evidence>
<proteinExistence type="predicted"/>
<protein>
    <submittedName>
        <fullName evidence="6">Outer membrane protein</fullName>
    </submittedName>
</protein>
<accession>A0AAC9K8U0</accession>
<evidence type="ECO:0000256" key="1">
    <source>
        <dbReference type="ARBA" id="ARBA00022729"/>
    </source>
</evidence>
<dbReference type="SUPFAM" id="SSF52833">
    <property type="entry name" value="Thioredoxin-like"/>
    <property type="match status" value="1"/>
</dbReference>
<evidence type="ECO:0000313" key="6">
    <source>
        <dbReference type="EMBL" id="APH53607.1"/>
    </source>
</evidence>
<dbReference type="Pfam" id="PF01323">
    <property type="entry name" value="DSBA"/>
    <property type="match status" value="1"/>
</dbReference>
<dbReference type="InterPro" id="IPR001853">
    <property type="entry name" value="DSBA-like_thioredoxin_dom"/>
</dbReference>
<dbReference type="CDD" id="cd03023">
    <property type="entry name" value="DsbA_Com1_like"/>
    <property type="match status" value="1"/>
</dbReference>
<keyword evidence="1" id="KW-0732">Signal</keyword>
<gene>
    <name evidence="6" type="ORF">GbCGDNIH9_0377</name>
</gene>
<evidence type="ECO:0000256" key="4">
    <source>
        <dbReference type="ARBA" id="ARBA00023284"/>
    </source>
</evidence>
<sequence length="280" mass="30352">MRITAIATPGFGQKSSAGNSLMSSLSLFYSEAPRQSFRRHGLLVLPILAGLLLPGAVHSETFTPAQRSEIVTILRQALVKDPTILKDAITALQQDENRRALTARESAIAANASRLTSDPADPVAGNPKGSTSIVEFYDVRCPYCRRMVPVMNELIRKHPELRVVYKDMPILGAKSELGSRALLAAQKQGGYVQLRAALMHGSPDLTQEEIDRQARTLGLDVDRLHKDMQDPAIEKRLADNIALGRSLGLEGTPAYVIGSRLFPGAVDLPTLENAIAPAAR</sequence>
<evidence type="ECO:0000256" key="3">
    <source>
        <dbReference type="ARBA" id="ARBA00023157"/>
    </source>
</evidence>
<feature type="domain" description="Thioredoxin" evidence="5">
    <location>
        <begin position="101"/>
        <end position="280"/>
    </location>
</feature>
<reference evidence="7" key="1">
    <citation type="submission" date="2016-11" db="EMBL/GenBank/DDBJ databases">
        <title>Comparative genomic and phenotypic analysis of Granulibacter bethesdensis clinical isolates from patients with chronic granulomatous disease.</title>
        <authorList>
            <person name="Zarember K.A."/>
            <person name="Porcella S.F."/>
            <person name="Chu J."/>
            <person name="Ding L."/>
            <person name="Dahlstrom E."/>
            <person name="Barbian K."/>
            <person name="Martens C."/>
            <person name="Sykora L."/>
            <person name="Kramer S."/>
            <person name="Pettinato A.M."/>
            <person name="Hong H."/>
            <person name="Wald G."/>
            <person name="Berg L.J."/>
            <person name="Rogge L.S."/>
            <person name="Greenberg D.E."/>
            <person name="Falcone E.L."/>
            <person name="Neves J.F."/>
            <person name="Simoes M.J."/>
            <person name="Casal M."/>
            <person name="Rodriguez-Lopez F.C."/>
            <person name="Zelazny A."/>
            <person name="Gallin J.I."/>
            <person name="Holland S.M."/>
        </authorList>
    </citation>
    <scope>NUCLEOTIDE SEQUENCE [LARGE SCALE GENOMIC DNA]</scope>
    <source>
        <strain evidence="7">NIH9.1</strain>
    </source>
</reference>
<dbReference type="InterPro" id="IPR013766">
    <property type="entry name" value="Thioredoxin_domain"/>
</dbReference>
<dbReference type="PANTHER" id="PTHR13887">
    <property type="entry name" value="GLUTATHIONE S-TRANSFERASE KAPPA"/>
    <property type="match status" value="1"/>
</dbReference>
<keyword evidence="3" id="KW-1015">Disulfide bond</keyword>
<dbReference type="Gene3D" id="3.40.30.10">
    <property type="entry name" value="Glutaredoxin"/>
    <property type="match status" value="1"/>
</dbReference>
<keyword evidence="2" id="KW-0560">Oxidoreductase</keyword>
<dbReference type="InterPro" id="IPR036249">
    <property type="entry name" value="Thioredoxin-like_sf"/>
</dbReference>
<name>A0AAC9K8U0_9PROT</name>
<dbReference type="PANTHER" id="PTHR13887:SF14">
    <property type="entry name" value="DISULFIDE BOND FORMATION PROTEIN D"/>
    <property type="match status" value="1"/>
</dbReference>
<dbReference type="AlphaFoldDB" id="A0AAC9K8U0"/>
<dbReference type="EMBL" id="CP018191">
    <property type="protein sequence ID" value="APH53607.1"/>
    <property type="molecule type" value="Genomic_DNA"/>
</dbReference>
<keyword evidence="4" id="KW-0676">Redox-active center</keyword>